<dbReference type="GO" id="GO:0016740">
    <property type="term" value="F:transferase activity"/>
    <property type="evidence" value="ECO:0007669"/>
    <property type="project" value="UniProtKB-KW"/>
</dbReference>
<evidence type="ECO:0000256" key="4">
    <source>
        <dbReference type="ARBA" id="ARBA00022840"/>
    </source>
</evidence>
<keyword evidence="5 8" id="KW-0648">Protein biosynthesis</keyword>
<dbReference type="PROSITE" id="PS00571">
    <property type="entry name" value="AMIDASES"/>
    <property type="match status" value="1"/>
</dbReference>
<dbReference type="Proteomes" id="UP000199476">
    <property type="component" value="Unassembled WGS sequence"/>
</dbReference>
<dbReference type="InterPro" id="IPR023631">
    <property type="entry name" value="Amidase_dom"/>
</dbReference>
<comment type="similarity">
    <text evidence="1 8">Belongs to the amidase family. GatA subfamily.</text>
</comment>
<comment type="function">
    <text evidence="6 8">Allows the formation of correctly charged Gln-tRNA(Gln) through the transamidation of misacylated Glu-tRNA(Gln) in organisms which lack glutaminyl-tRNA synthetase. The reaction takes place in the presence of glutamine and ATP through an activated gamma-phospho-Glu-tRNA(Gln).</text>
</comment>
<evidence type="ECO:0000256" key="1">
    <source>
        <dbReference type="ARBA" id="ARBA00008069"/>
    </source>
</evidence>
<comment type="catalytic activity">
    <reaction evidence="7 8">
        <text>L-glutamyl-tRNA(Gln) + L-glutamine + ATP + H2O = L-glutaminyl-tRNA(Gln) + L-glutamate + ADP + phosphate + H(+)</text>
        <dbReference type="Rhea" id="RHEA:17521"/>
        <dbReference type="Rhea" id="RHEA-COMP:9681"/>
        <dbReference type="Rhea" id="RHEA-COMP:9684"/>
        <dbReference type="ChEBI" id="CHEBI:15377"/>
        <dbReference type="ChEBI" id="CHEBI:15378"/>
        <dbReference type="ChEBI" id="CHEBI:29985"/>
        <dbReference type="ChEBI" id="CHEBI:30616"/>
        <dbReference type="ChEBI" id="CHEBI:43474"/>
        <dbReference type="ChEBI" id="CHEBI:58359"/>
        <dbReference type="ChEBI" id="CHEBI:78520"/>
        <dbReference type="ChEBI" id="CHEBI:78521"/>
        <dbReference type="ChEBI" id="CHEBI:456216"/>
        <dbReference type="EC" id="6.3.5.7"/>
    </reaction>
</comment>
<dbReference type="EC" id="6.3.5.7" evidence="8"/>
<accession>A0A1G9NHB1</accession>
<feature type="domain" description="Amidase" evidence="9">
    <location>
        <begin position="55"/>
        <end position="453"/>
    </location>
</feature>
<keyword evidence="11" id="KW-1185">Reference proteome</keyword>
<evidence type="ECO:0000313" key="11">
    <source>
        <dbReference type="Proteomes" id="UP000199476"/>
    </source>
</evidence>
<evidence type="ECO:0000256" key="7">
    <source>
        <dbReference type="ARBA" id="ARBA00047407"/>
    </source>
</evidence>
<protein>
    <recommendedName>
        <fullName evidence="8">Glutamyl-tRNA(Gln) amidotransferase subunit A</fullName>
        <shortName evidence="8">Glu-ADT subunit A</shortName>
        <ecNumber evidence="8">6.3.5.7</ecNumber>
    </recommendedName>
</protein>
<sequence length="472" mass="50935">MQDIIKFSLAELIDRREEGEISPREITEVYRERLEELDGKIGAFVDLNDEITPAGEGELAGIPVALKDNMATSNLSTGCASEILEDYQPPYDAAVVEKLKEAGAFLIGKTNMDEFAMGSTTEFSAQKVTRNPWNLDHVPGGSSGGSAAAVAAGFVPAALGSDTGGSIRQPAAFSGVVGLKPTYGLVSRYGLIAFASSLDQIGPLARNVEDAAILLNIISGHDKRDSTSADIDHPDYLKNLDRGVSNFTFGLPEGYLDLDIDNDVKQAVRDSIKALEKAGAEVIEVELPSLDQMLAAYYVIAPAEASSNLARYDGVQYGKRQEAEELEEMYFETRSLGFGPEVKRRIMLGTYALSAGYQDDLYKQALKVRTIIKEAYQEVFEKVDMLLTPTAPTPAFAVGEEQDPLDVYYTDVFTVPCNITGFPGISLPAGFNDEGLPLGVQLISSSFNEVELLQAASGLEKLLDTPSLAKLD</sequence>
<dbReference type="InterPro" id="IPR020556">
    <property type="entry name" value="Amidase_CS"/>
</dbReference>
<gene>
    <name evidence="8" type="primary">gatA</name>
    <name evidence="10" type="ORF">SAMN04488692_11072</name>
</gene>
<evidence type="ECO:0000256" key="6">
    <source>
        <dbReference type="ARBA" id="ARBA00025295"/>
    </source>
</evidence>
<keyword evidence="3 8" id="KW-0547">Nucleotide-binding</keyword>
<proteinExistence type="inferred from homology"/>
<dbReference type="STRING" id="321763.SAMN04488692_11072"/>
<evidence type="ECO:0000256" key="3">
    <source>
        <dbReference type="ARBA" id="ARBA00022741"/>
    </source>
</evidence>
<dbReference type="GO" id="GO:0006412">
    <property type="term" value="P:translation"/>
    <property type="evidence" value="ECO:0007669"/>
    <property type="project" value="UniProtKB-UniRule"/>
</dbReference>
<keyword evidence="2 8" id="KW-0436">Ligase</keyword>
<dbReference type="NCBIfam" id="TIGR00132">
    <property type="entry name" value="gatA"/>
    <property type="match status" value="1"/>
</dbReference>
<dbReference type="GO" id="GO:0050567">
    <property type="term" value="F:glutaminyl-tRNA synthase (glutamine-hydrolyzing) activity"/>
    <property type="evidence" value="ECO:0007669"/>
    <property type="project" value="UniProtKB-UniRule"/>
</dbReference>
<dbReference type="PANTHER" id="PTHR11895">
    <property type="entry name" value="TRANSAMIDASE"/>
    <property type="match status" value="1"/>
</dbReference>
<dbReference type="Gene3D" id="3.90.1300.10">
    <property type="entry name" value="Amidase signature (AS) domain"/>
    <property type="match status" value="1"/>
</dbReference>
<dbReference type="InterPro" id="IPR036928">
    <property type="entry name" value="AS_sf"/>
</dbReference>
<name>A0A1G9NHB1_9FIRM</name>
<evidence type="ECO:0000259" key="9">
    <source>
        <dbReference type="Pfam" id="PF01425"/>
    </source>
</evidence>
<dbReference type="InterPro" id="IPR000120">
    <property type="entry name" value="Amidase"/>
</dbReference>
<comment type="subunit">
    <text evidence="8">Heterotrimer of A, B and C subunits.</text>
</comment>
<dbReference type="SUPFAM" id="SSF75304">
    <property type="entry name" value="Amidase signature (AS) enzymes"/>
    <property type="match status" value="1"/>
</dbReference>
<dbReference type="GO" id="GO:0030956">
    <property type="term" value="C:glutamyl-tRNA(Gln) amidotransferase complex"/>
    <property type="evidence" value="ECO:0007669"/>
    <property type="project" value="InterPro"/>
</dbReference>
<evidence type="ECO:0000313" key="10">
    <source>
        <dbReference type="EMBL" id="SDL85740.1"/>
    </source>
</evidence>
<dbReference type="InterPro" id="IPR004412">
    <property type="entry name" value="GatA"/>
</dbReference>
<evidence type="ECO:0000256" key="8">
    <source>
        <dbReference type="HAMAP-Rule" id="MF_00120"/>
    </source>
</evidence>
<dbReference type="Pfam" id="PF01425">
    <property type="entry name" value="Amidase"/>
    <property type="match status" value="1"/>
</dbReference>
<feature type="active site" description="Charge relay system" evidence="8">
    <location>
        <position position="142"/>
    </location>
</feature>
<organism evidence="10 11">
    <name type="scientific">Halarsenatibacter silvermanii</name>
    <dbReference type="NCBI Taxonomy" id="321763"/>
    <lineage>
        <taxon>Bacteria</taxon>
        <taxon>Bacillati</taxon>
        <taxon>Bacillota</taxon>
        <taxon>Clostridia</taxon>
        <taxon>Halanaerobiales</taxon>
        <taxon>Halarsenatibacteraceae</taxon>
        <taxon>Halarsenatibacter</taxon>
    </lineage>
</organism>
<dbReference type="OrthoDB" id="9811471at2"/>
<keyword evidence="4 8" id="KW-0067">ATP-binding</keyword>
<dbReference type="EMBL" id="FNGO01000010">
    <property type="protein sequence ID" value="SDL85740.1"/>
    <property type="molecule type" value="Genomic_DNA"/>
</dbReference>
<dbReference type="HAMAP" id="MF_00120">
    <property type="entry name" value="GatA"/>
    <property type="match status" value="1"/>
</dbReference>
<feature type="active site" description="Acyl-ester intermediate" evidence="8">
    <location>
        <position position="166"/>
    </location>
</feature>
<feature type="active site" description="Charge relay system" evidence="8">
    <location>
        <position position="67"/>
    </location>
</feature>
<evidence type="ECO:0000256" key="5">
    <source>
        <dbReference type="ARBA" id="ARBA00022917"/>
    </source>
</evidence>
<keyword evidence="10" id="KW-0808">Transferase</keyword>
<dbReference type="RefSeq" id="WP_089760041.1">
    <property type="nucleotide sequence ID" value="NZ_FNGO01000010.1"/>
</dbReference>
<dbReference type="AlphaFoldDB" id="A0A1G9NHB1"/>
<evidence type="ECO:0000256" key="2">
    <source>
        <dbReference type="ARBA" id="ARBA00022598"/>
    </source>
</evidence>
<dbReference type="PANTHER" id="PTHR11895:SF151">
    <property type="entry name" value="GLUTAMYL-TRNA(GLN) AMIDOTRANSFERASE SUBUNIT A"/>
    <property type="match status" value="1"/>
</dbReference>
<dbReference type="GO" id="GO:0005524">
    <property type="term" value="F:ATP binding"/>
    <property type="evidence" value="ECO:0007669"/>
    <property type="project" value="UniProtKB-KW"/>
</dbReference>
<reference evidence="10 11" key="1">
    <citation type="submission" date="2016-10" db="EMBL/GenBank/DDBJ databases">
        <authorList>
            <person name="de Groot N.N."/>
        </authorList>
    </citation>
    <scope>NUCLEOTIDE SEQUENCE [LARGE SCALE GENOMIC DNA]</scope>
    <source>
        <strain evidence="10 11">SLAS-1</strain>
    </source>
</reference>